<accession>A0A382BVW6</accession>
<dbReference type="AlphaFoldDB" id="A0A382BVW6"/>
<proteinExistence type="predicted"/>
<organism evidence="1">
    <name type="scientific">marine metagenome</name>
    <dbReference type="NCBI Taxonomy" id="408172"/>
    <lineage>
        <taxon>unclassified sequences</taxon>
        <taxon>metagenomes</taxon>
        <taxon>ecological metagenomes</taxon>
    </lineage>
</organism>
<evidence type="ECO:0000313" key="1">
    <source>
        <dbReference type="EMBL" id="SVB17749.1"/>
    </source>
</evidence>
<protein>
    <submittedName>
        <fullName evidence="1">Uncharacterized protein</fullName>
    </submittedName>
</protein>
<gene>
    <name evidence="1" type="ORF">METZ01_LOCUS170603</name>
</gene>
<sequence>QTPPCFGVKLVGLQSIRCEMVWPTRLLGGKLGQGVYEEHSGALRECLYLTWRTLRCIGR</sequence>
<feature type="non-terminal residue" evidence="1">
    <location>
        <position position="1"/>
    </location>
</feature>
<reference evidence="1" key="1">
    <citation type="submission" date="2018-05" db="EMBL/GenBank/DDBJ databases">
        <authorList>
            <person name="Lanie J.A."/>
            <person name="Ng W.-L."/>
            <person name="Kazmierczak K.M."/>
            <person name="Andrzejewski T.M."/>
            <person name="Davidsen T.M."/>
            <person name="Wayne K.J."/>
            <person name="Tettelin H."/>
            <person name="Glass J.I."/>
            <person name="Rusch D."/>
            <person name="Podicherti R."/>
            <person name="Tsui H.-C.T."/>
            <person name="Winkler M.E."/>
        </authorList>
    </citation>
    <scope>NUCLEOTIDE SEQUENCE</scope>
</reference>
<dbReference type="EMBL" id="UINC01031543">
    <property type="protein sequence ID" value="SVB17749.1"/>
    <property type="molecule type" value="Genomic_DNA"/>
</dbReference>
<name>A0A382BVW6_9ZZZZ</name>